<dbReference type="EMBL" id="KN833826">
    <property type="protein sequence ID" value="KIK17479.1"/>
    <property type="molecule type" value="Genomic_DNA"/>
</dbReference>
<evidence type="ECO:0000313" key="1">
    <source>
        <dbReference type="EMBL" id="KIK17479.1"/>
    </source>
</evidence>
<organism evidence="1 2">
    <name type="scientific">Pisolithus microcarpus 441</name>
    <dbReference type="NCBI Taxonomy" id="765257"/>
    <lineage>
        <taxon>Eukaryota</taxon>
        <taxon>Fungi</taxon>
        <taxon>Dikarya</taxon>
        <taxon>Basidiomycota</taxon>
        <taxon>Agaricomycotina</taxon>
        <taxon>Agaricomycetes</taxon>
        <taxon>Agaricomycetidae</taxon>
        <taxon>Boletales</taxon>
        <taxon>Sclerodermatineae</taxon>
        <taxon>Pisolithaceae</taxon>
        <taxon>Pisolithus</taxon>
    </lineage>
</organism>
<gene>
    <name evidence="1" type="ORF">PISMIDRAFT_685240</name>
</gene>
<dbReference type="HOGENOM" id="CLU_3107254_0_0_1"/>
<dbReference type="Proteomes" id="UP000054018">
    <property type="component" value="Unassembled WGS sequence"/>
</dbReference>
<proteinExistence type="predicted"/>
<reference evidence="2" key="2">
    <citation type="submission" date="2015-01" db="EMBL/GenBank/DDBJ databases">
        <title>Evolutionary Origins and Diversification of the Mycorrhizal Mutualists.</title>
        <authorList>
            <consortium name="DOE Joint Genome Institute"/>
            <consortium name="Mycorrhizal Genomics Consortium"/>
            <person name="Kohler A."/>
            <person name="Kuo A."/>
            <person name="Nagy L.G."/>
            <person name="Floudas D."/>
            <person name="Copeland A."/>
            <person name="Barry K.W."/>
            <person name="Cichocki N."/>
            <person name="Veneault-Fourrey C."/>
            <person name="LaButti K."/>
            <person name="Lindquist E.A."/>
            <person name="Lipzen A."/>
            <person name="Lundell T."/>
            <person name="Morin E."/>
            <person name="Murat C."/>
            <person name="Riley R."/>
            <person name="Ohm R."/>
            <person name="Sun H."/>
            <person name="Tunlid A."/>
            <person name="Henrissat B."/>
            <person name="Grigoriev I.V."/>
            <person name="Hibbett D.S."/>
            <person name="Martin F."/>
        </authorList>
    </citation>
    <scope>NUCLEOTIDE SEQUENCE [LARGE SCALE GENOMIC DNA]</scope>
    <source>
        <strain evidence="2">441</strain>
    </source>
</reference>
<accession>A0A0C9YTZ4</accession>
<protein>
    <submittedName>
        <fullName evidence="1">Uncharacterized protein</fullName>
    </submittedName>
</protein>
<keyword evidence="2" id="KW-1185">Reference proteome</keyword>
<sequence>MLGHESTTQSLGDNTARSLPIAHLLIQYIHGCVLYQRPAWLKDLGFSKVQS</sequence>
<reference evidence="1 2" key="1">
    <citation type="submission" date="2014-04" db="EMBL/GenBank/DDBJ databases">
        <authorList>
            <consortium name="DOE Joint Genome Institute"/>
            <person name="Kuo A."/>
            <person name="Kohler A."/>
            <person name="Costa M.D."/>
            <person name="Nagy L.G."/>
            <person name="Floudas D."/>
            <person name="Copeland A."/>
            <person name="Barry K.W."/>
            <person name="Cichocki N."/>
            <person name="Veneault-Fourrey C."/>
            <person name="LaButti K."/>
            <person name="Lindquist E.A."/>
            <person name="Lipzen A."/>
            <person name="Lundell T."/>
            <person name="Morin E."/>
            <person name="Murat C."/>
            <person name="Sun H."/>
            <person name="Tunlid A."/>
            <person name="Henrissat B."/>
            <person name="Grigoriev I.V."/>
            <person name="Hibbett D.S."/>
            <person name="Martin F."/>
            <person name="Nordberg H.P."/>
            <person name="Cantor M.N."/>
            <person name="Hua S.X."/>
        </authorList>
    </citation>
    <scope>NUCLEOTIDE SEQUENCE [LARGE SCALE GENOMIC DNA]</scope>
    <source>
        <strain evidence="1 2">441</strain>
    </source>
</reference>
<dbReference type="AlphaFoldDB" id="A0A0C9YTZ4"/>
<evidence type="ECO:0000313" key="2">
    <source>
        <dbReference type="Proteomes" id="UP000054018"/>
    </source>
</evidence>
<name>A0A0C9YTZ4_9AGAM</name>